<feature type="transmembrane region" description="Helical" evidence="7">
    <location>
        <begin position="371"/>
        <end position="393"/>
    </location>
</feature>
<evidence type="ECO:0000256" key="4">
    <source>
        <dbReference type="ARBA" id="ARBA00022989"/>
    </source>
</evidence>
<dbReference type="InterPro" id="IPR020846">
    <property type="entry name" value="MFS_dom"/>
</dbReference>
<dbReference type="GO" id="GO:0016020">
    <property type="term" value="C:membrane"/>
    <property type="evidence" value="ECO:0007669"/>
    <property type="project" value="UniProtKB-SubCell"/>
</dbReference>
<feature type="transmembrane region" description="Helical" evidence="7">
    <location>
        <begin position="405"/>
        <end position="426"/>
    </location>
</feature>
<feature type="transmembrane region" description="Helical" evidence="7">
    <location>
        <begin position="346"/>
        <end position="365"/>
    </location>
</feature>
<evidence type="ECO:0000313" key="10">
    <source>
        <dbReference type="Proteomes" id="UP001174694"/>
    </source>
</evidence>
<feature type="transmembrane region" description="Helical" evidence="7">
    <location>
        <begin position="117"/>
        <end position="136"/>
    </location>
</feature>
<dbReference type="FunFam" id="1.20.1250.20:FF:000013">
    <property type="entry name" value="MFS general substrate transporter"/>
    <property type="match status" value="1"/>
</dbReference>
<feature type="transmembrane region" description="Helical" evidence="7">
    <location>
        <begin position="438"/>
        <end position="459"/>
    </location>
</feature>
<comment type="caution">
    <text evidence="9">The sequence shown here is derived from an EMBL/GenBank/DDBJ whole genome shotgun (WGS) entry which is preliminary data.</text>
</comment>
<dbReference type="Pfam" id="PF07690">
    <property type="entry name" value="MFS_1"/>
    <property type="match status" value="1"/>
</dbReference>
<keyword evidence="10" id="KW-1185">Reference proteome</keyword>
<feature type="transmembrane region" description="Helical" evidence="7">
    <location>
        <begin position="143"/>
        <end position="166"/>
    </location>
</feature>
<reference evidence="9" key="1">
    <citation type="submission" date="2022-07" db="EMBL/GenBank/DDBJ databases">
        <title>Fungi with potential for degradation of polypropylene.</title>
        <authorList>
            <person name="Gostincar C."/>
        </authorList>
    </citation>
    <scope>NUCLEOTIDE SEQUENCE</scope>
    <source>
        <strain evidence="9">EXF-13308</strain>
    </source>
</reference>
<keyword evidence="4 7" id="KW-1133">Transmembrane helix</keyword>
<feature type="compositionally biased region" description="Basic and acidic residues" evidence="6">
    <location>
        <begin position="1"/>
        <end position="10"/>
    </location>
</feature>
<evidence type="ECO:0000256" key="3">
    <source>
        <dbReference type="ARBA" id="ARBA00022692"/>
    </source>
</evidence>
<dbReference type="InterPro" id="IPR036259">
    <property type="entry name" value="MFS_trans_sf"/>
</dbReference>
<keyword evidence="3 7" id="KW-0812">Transmembrane</keyword>
<feature type="region of interest" description="Disordered" evidence="6">
    <location>
        <begin position="1"/>
        <end position="25"/>
    </location>
</feature>
<dbReference type="FunFam" id="1.20.1250.20:FF:000018">
    <property type="entry name" value="MFS transporter permease"/>
    <property type="match status" value="1"/>
</dbReference>
<gene>
    <name evidence="9" type="ORF">NKR23_g6160</name>
</gene>
<name>A0AA38RXB8_9PEZI</name>
<keyword evidence="2" id="KW-0813">Transport</keyword>
<dbReference type="PANTHER" id="PTHR43791:SF101">
    <property type="entry name" value="HIGH-AFFINITY NICOTINIC ACID TRANSPORTER"/>
    <property type="match status" value="1"/>
</dbReference>
<evidence type="ECO:0000256" key="5">
    <source>
        <dbReference type="ARBA" id="ARBA00023136"/>
    </source>
</evidence>
<dbReference type="InterPro" id="IPR011701">
    <property type="entry name" value="MFS"/>
</dbReference>
<feature type="transmembrane region" description="Helical" evidence="7">
    <location>
        <begin position="316"/>
        <end position="334"/>
    </location>
</feature>
<evidence type="ECO:0000313" key="9">
    <source>
        <dbReference type="EMBL" id="KAJ9144185.1"/>
    </source>
</evidence>
<dbReference type="PANTHER" id="PTHR43791">
    <property type="entry name" value="PERMEASE-RELATED"/>
    <property type="match status" value="1"/>
</dbReference>
<sequence>MAASYDEKLEPQAATVPQDGEAKADTDVGSVEDVIDHKAEKRVLRKIDLNLITVFGCLYLMSFLDRANIGNANLTGFSTDLHLINNQYGAAVSVVYATYVVFEPVWNVLLKILTPKILLTGSCIAWSALTIGTAFVKNFRQLIAVRVLLGASEAAIIPCIFMYITMTYNRDEYAVRQTYIFAFSAVSGAFGGLLAFGLTQISTAGLHGWQWMYIVEGIISASLAPITFVWLPNSIKEATWLKPSEKAVMSKRLERNKGVYDAEEKFRWSEIARCFKDWKLWVQCVSHFGIDTTLYALTTFMPKIIAGLGFTTTVNAQLLTVPVYAVAAVSYLIIGYFSDRLKLRSPFLIGVLASCLIGYIILSVPSTPVGARFFAVFLVAIGLYASTSLNVVWASNNHAGYFKRAFATGMVQLVGNSAGAAIGFIFKAQAAPRYLGGMHFAIGMTVMSIVLTAVNASFLHLANKQKRKQIAEGAPDRPELGDRNPHFLYYI</sequence>
<dbReference type="GO" id="GO:0022857">
    <property type="term" value="F:transmembrane transporter activity"/>
    <property type="evidence" value="ECO:0007669"/>
    <property type="project" value="InterPro"/>
</dbReference>
<dbReference type="PROSITE" id="PS50850">
    <property type="entry name" value="MFS"/>
    <property type="match status" value="1"/>
</dbReference>
<dbReference type="Gene3D" id="1.20.1250.20">
    <property type="entry name" value="MFS general substrate transporter like domains"/>
    <property type="match status" value="2"/>
</dbReference>
<feature type="transmembrane region" description="Helical" evidence="7">
    <location>
        <begin position="178"/>
        <end position="199"/>
    </location>
</feature>
<keyword evidence="5 7" id="KW-0472">Membrane</keyword>
<dbReference type="EMBL" id="JANBVO010000017">
    <property type="protein sequence ID" value="KAJ9144185.1"/>
    <property type="molecule type" value="Genomic_DNA"/>
</dbReference>
<dbReference type="SUPFAM" id="SSF103473">
    <property type="entry name" value="MFS general substrate transporter"/>
    <property type="match status" value="1"/>
</dbReference>
<feature type="transmembrane region" description="Helical" evidence="7">
    <location>
        <begin position="211"/>
        <end position="231"/>
    </location>
</feature>
<dbReference type="Proteomes" id="UP001174694">
    <property type="component" value="Unassembled WGS sequence"/>
</dbReference>
<evidence type="ECO:0000256" key="7">
    <source>
        <dbReference type="SAM" id="Phobius"/>
    </source>
</evidence>
<accession>A0AA38RXB8</accession>
<dbReference type="AlphaFoldDB" id="A0AA38RXB8"/>
<comment type="subcellular location">
    <subcellularLocation>
        <location evidence="1">Membrane</location>
        <topology evidence="1">Multi-pass membrane protein</topology>
    </subcellularLocation>
</comment>
<evidence type="ECO:0000256" key="1">
    <source>
        <dbReference type="ARBA" id="ARBA00004141"/>
    </source>
</evidence>
<feature type="transmembrane region" description="Helical" evidence="7">
    <location>
        <begin position="47"/>
        <end position="64"/>
    </location>
</feature>
<proteinExistence type="predicted"/>
<evidence type="ECO:0000259" key="8">
    <source>
        <dbReference type="PROSITE" id="PS50850"/>
    </source>
</evidence>
<feature type="domain" description="Major facilitator superfamily (MFS) profile" evidence="8">
    <location>
        <begin position="51"/>
        <end position="467"/>
    </location>
</feature>
<evidence type="ECO:0000256" key="2">
    <source>
        <dbReference type="ARBA" id="ARBA00022448"/>
    </source>
</evidence>
<organism evidence="9 10">
    <name type="scientific">Pleurostoma richardsiae</name>
    <dbReference type="NCBI Taxonomy" id="41990"/>
    <lineage>
        <taxon>Eukaryota</taxon>
        <taxon>Fungi</taxon>
        <taxon>Dikarya</taxon>
        <taxon>Ascomycota</taxon>
        <taxon>Pezizomycotina</taxon>
        <taxon>Sordariomycetes</taxon>
        <taxon>Sordariomycetidae</taxon>
        <taxon>Calosphaeriales</taxon>
        <taxon>Pleurostomataceae</taxon>
        <taxon>Pleurostoma</taxon>
    </lineage>
</organism>
<evidence type="ECO:0000256" key="6">
    <source>
        <dbReference type="SAM" id="MobiDB-lite"/>
    </source>
</evidence>
<protein>
    <submittedName>
        <fullName evidence="9">MFS general substrate transporter</fullName>
    </submittedName>
</protein>